<name>A0ABY5DKY8_9GAMM</name>
<dbReference type="Proteomes" id="UP001055955">
    <property type="component" value="Chromosome"/>
</dbReference>
<feature type="transmembrane region" description="Helical" evidence="1">
    <location>
        <begin position="78"/>
        <end position="98"/>
    </location>
</feature>
<reference evidence="2 3" key="1">
    <citation type="journal article" date="2022" name="Nat. Microbiol.">
        <title>The microbiome of a bacterivorous marine choanoflagellate contains a resource-demanding obligate bacterial associate.</title>
        <authorList>
            <person name="Needham D.M."/>
            <person name="Poirier C."/>
            <person name="Bachy C."/>
            <person name="George E.E."/>
            <person name="Wilken S."/>
            <person name="Yung C.C.M."/>
            <person name="Limardo A.J."/>
            <person name="Morando M."/>
            <person name="Sudek L."/>
            <person name="Malmstrom R.R."/>
            <person name="Keeling P.J."/>
            <person name="Santoro A.E."/>
            <person name="Worden A.Z."/>
        </authorList>
    </citation>
    <scope>NUCLEOTIDE SEQUENCE [LARGE SCALE GENOMIC DNA]</scope>
    <source>
        <strain evidence="2 3">Comchoano-1</strain>
    </source>
</reference>
<dbReference type="RefSeq" id="WP_258568695.1">
    <property type="nucleotide sequence ID" value="NZ_CP092900.1"/>
</dbReference>
<evidence type="ECO:0000313" key="3">
    <source>
        <dbReference type="Proteomes" id="UP001055955"/>
    </source>
</evidence>
<keyword evidence="1" id="KW-0472">Membrane</keyword>
<dbReference type="EMBL" id="CP092900">
    <property type="protein sequence ID" value="UTC24906.1"/>
    <property type="molecule type" value="Genomic_DNA"/>
</dbReference>
<protein>
    <submittedName>
        <fullName evidence="2">Uncharacterized protein</fullName>
    </submittedName>
</protein>
<gene>
    <name evidence="2" type="ORF">MMH89_01925</name>
</gene>
<feature type="transmembrane region" description="Helical" evidence="1">
    <location>
        <begin position="16"/>
        <end position="41"/>
    </location>
</feature>
<sequence>MDTNKKEKKKISTKDIIFVALLLACVGMAYLFLPIIAFYVLLAAAGVSLVAALLRMIIPSLVHLAINNAKIGFYGQYIWNSMVTIGIITMLTLLSLGIAPMAVLTPIFSFLAVSNLFVISKLEVGRIIHQPNTQGLLKKQWDSTLQNHALPLFISFMLLTTLSFFGPIPQLFLLISILVESITMLSLMRKTNQYQTYDQPIHPIFKLNSRLQFIAQLLFSALCVTGIFLGIPVFKASQLGSELLHLLRPILSRLHTLYRIITSSLMIAPHLSRLIPSHKMRNTTPPNTQIDTALKTVRLNQRTAKVREDLKKPK</sequence>
<feature type="transmembrane region" description="Helical" evidence="1">
    <location>
        <begin position="145"/>
        <end position="165"/>
    </location>
</feature>
<evidence type="ECO:0000256" key="1">
    <source>
        <dbReference type="SAM" id="Phobius"/>
    </source>
</evidence>
<keyword evidence="1" id="KW-1133">Transmembrane helix</keyword>
<keyword evidence="3" id="KW-1185">Reference proteome</keyword>
<proteinExistence type="predicted"/>
<feature type="transmembrane region" description="Helical" evidence="1">
    <location>
        <begin position="47"/>
        <end position="66"/>
    </location>
</feature>
<keyword evidence="1" id="KW-0812">Transmembrane</keyword>
<evidence type="ECO:0000313" key="2">
    <source>
        <dbReference type="EMBL" id="UTC24906.1"/>
    </source>
</evidence>
<feature type="transmembrane region" description="Helical" evidence="1">
    <location>
        <begin position="213"/>
        <end position="234"/>
    </location>
</feature>
<accession>A0ABY5DKY8</accession>
<feature type="transmembrane region" description="Helical" evidence="1">
    <location>
        <begin position="104"/>
        <end position="124"/>
    </location>
</feature>
<organism evidence="2 3">
    <name type="scientific">Candidatus Comchoanobacter bicostacola</name>
    <dbReference type="NCBI Taxonomy" id="2919598"/>
    <lineage>
        <taxon>Bacteria</taxon>
        <taxon>Pseudomonadati</taxon>
        <taxon>Pseudomonadota</taxon>
        <taxon>Gammaproteobacteria</taxon>
        <taxon>Candidatus Comchoanobacterales</taxon>
        <taxon>Candidatus Comchoanobacteraceae</taxon>
        <taxon>Candidatus Comchoanobacter</taxon>
    </lineage>
</organism>